<feature type="compositionally biased region" description="Acidic residues" evidence="2">
    <location>
        <begin position="1700"/>
        <end position="1711"/>
    </location>
</feature>
<feature type="coiled-coil region" evidence="1">
    <location>
        <begin position="1064"/>
        <end position="1162"/>
    </location>
</feature>
<gene>
    <name evidence="3" type="ORF">Ciccas_006708</name>
</gene>
<evidence type="ECO:0000313" key="4">
    <source>
        <dbReference type="Proteomes" id="UP001626550"/>
    </source>
</evidence>
<organism evidence="3 4">
    <name type="scientific">Cichlidogyrus casuarinus</name>
    <dbReference type="NCBI Taxonomy" id="1844966"/>
    <lineage>
        <taxon>Eukaryota</taxon>
        <taxon>Metazoa</taxon>
        <taxon>Spiralia</taxon>
        <taxon>Lophotrochozoa</taxon>
        <taxon>Platyhelminthes</taxon>
        <taxon>Monogenea</taxon>
        <taxon>Monopisthocotylea</taxon>
        <taxon>Dactylogyridea</taxon>
        <taxon>Ancyrocephalidae</taxon>
        <taxon>Cichlidogyrus</taxon>
    </lineage>
</organism>
<feature type="coiled-coil region" evidence="1">
    <location>
        <begin position="1731"/>
        <end position="1758"/>
    </location>
</feature>
<feature type="compositionally biased region" description="Basic and acidic residues" evidence="2">
    <location>
        <begin position="1689"/>
        <end position="1699"/>
    </location>
</feature>
<accession>A0ABD2Q4Z2</accession>
<feature type="coiled-coil region" evidence="1">
    <location>
        <begin position="1308"/>
        <end position="1398"/>
    </location>
</feature>
<feature type="region of interest" description="Disordered" evidence="2">
    <location>
        <begin position="1620"/>
        <end position="1668"/>
    </location>
</feature>
<keyword evidence="1" id="KW-0175">Coiled coil</keyword>
<feature type="coiled-coil region" evidence="1">
    <location>
        <begin position="1558"/>
        <end position="1620"/>
    </location>
</feature>
<feature type="compositionally biased region" description="Basic residues" evidence="2">
    <location>
        <begin position="1645"/>
        <end position="1658"/>
    </location>
</feature>
<proteinExistence type="predicted"/>
<feature type="coiled-coil region" evidence="1">
    <location>
        <begin position="1790"/>
        <end position="1817"/>
    </location>
</feature>
<protein>
    <submittedName>
        <fullName evidence="3">Uncharacterized protein</fullName>
    </submittedName>
</protein>
<feature type="region of interest" description="Disordered" evidence="2">
    <location>
        <begin position="1689"/>
        <end position="1728"/>
    </location>
</feature>
<feature type="coiled-coil region" evidence="1">
    <location>
        <begin position="1481"/>
        <end position="1508"/>
    </location>
</feature>
<feature type="coiled-coil region" evidence="1">
    <location>
        <begin position="833"/>
        <end position="874"/>
    </location>
</feature>
<feature type="coiled-coil region" evidence="1">
    <location>
        <begin position="575"/>
        <end position="621"/>
    </location>
</feature>
<feature type="non-terminal residue" evidence="3">
    <location>
        <position position="2111"/>
    </location>
</feature>
<feature type="compositionally biased region" description="Basic residues" evidence="2">
    <location>
        <begin position="1716"/>
        <end position="1726"/>
    </location>
</feature>
<keyword evidence="4" id="KW-1185">Reference proteome</keyword>
<feature type="coiled-coil region" evidence="1">
    <location>
        <begin position="2045"/>
        <end position="2072"/>
    </location>
</feature>
<name>A0ABD2Q4Z2_9PLAT</name>
<feature type="coiled-coil region" evidence="1">
    <location>
        <begin position="120"/>
        <end position="147"/>
    </location>
</feature>
<evidence type="ECO:0000256" key="1">
    <source>
        <dbReference type="SAM" id="Coils"/>
    </source>
</evidence>
<dbReference type="EMBL" id="JBJKFK010000935">
    <property type="protein sequence ID" value="KAL3314672.1"/>
    <property type="molecule type" value="Genomic_DNA"/>
</dbReference>
<feature type="coiled-coil region" evidence="1">
    <location>
        <begin position="740"/>
        <end position="807"/>
    </location>
</feature>
<feature type="coiled-coil region" evidence="1">
    <location>
        <begin position="452"/>
        <end position="526"/>
    </location>
</feature>
<sequence>MTDSYFSNELELLLALFSRDLDPLQASMEETQRILNQKDQRITTLTKQVQHNQEAFKALHQQLKVLNEKRAKRPCDCVLLKSAFTELAHQCPSSFNNLLLSFSTQPQNKSLFTQILQQSTVSKADEIRNKELELKQLQRDSLHWESKLPKMQHKLDELEQLKRSPESELPRLHKSLQRLATKLQVTFQSTSDEENISIDYLIRKIDNHIPRSAPGPSDGLVKLNEKLQERIHYLIGLFNQQKMTHPQLVENHLPQQIVQLLKERTGDHVFKGANSELNSLREYYDETCDTLQRAKQQQSDLHFLLNEKSAEIERLSQELQHVKESNEHNFFRGEQLQRQLAEAKLNISRTGPSNPFRSELEKAFKQVDCLQQKLLVHDNEYRALNSVCEKIVNLDTRLDCMIDALVLGQSKHLVSERTEVAASRLVNWELEEAPTLDEEVSLSYEAGDAVPLVDLMAENRTLRLRLADMEDMILDNSAKTLQVPANDLHFVIHSLNEENTSLRAKVDDLTTSRETLAAKISRLEQKETKDVYCEDEQFVTCFSASVQRAAPVKTMTVDKNVDKINKNLIGRISYLTQLLNEEKLQTEKLREQMRERDSLPLQRLRREQKRMTELVQDLKQSALRGETNSISVALKQDFVPPRLAINKNPEISQVFQEPDIKLEQRVETQVTSKDINKQLVRKLEQLELQNEILKQEAIELCIEVKTREQTQKERIARIENKARKISHRLGVLTEANENLADALDKDKKKSLELIEQLKREKVQSQYQIDSLNKRVQVAGFSQESKQVDKLERKMLNVSHRLDSTTKRVESVMRRKFEENELHKQESGSMKQQIDSYENVTNSMNAKIAILEQEKENLIESNEVSKARNVELEEERSQIISENEIMSHEIERLRVQVKFFSGESKVSRVVAVRNQELSSGNEQKERESEEKGKRMNQKLSRESQAEFHQATTAEDSEQTAAESSQDCLDEEQLVLENHELKTTLDAVKAEMVEKERDNETIRSQLGEFAVKVEEATLRVASLESELERERRENQNLAKTSESWKCGMDLIKSELSREKQIRAEREMELEDQILQLKAQIESMEMTKNSELAEQIDRVERQREKELQMGKQLEELQTELQELLAKKRINQKQLEDDNKALVSTLEACKLELETLREERVKQKMDPSELEIQPERVSHVGSTPQSQESETLLCLRTDVEHLSTENQSLVASLESSNQELQKAKQSAQSQLLQIQKLNLQLEDDNKALVSTLEACKLEQETLREERVKQKMDPSELEIQPERVSHVGSTPQSQESETLHCLRTDVEHLSTENQCLVASLESSNQELEKVKQNAQSQLLQIQKLNLQLEQNQNSLKEESKLRDNVEQQNKEIMTKLQGQNDQLATLRNEIVALNEQSASKVEKLDATLLEEARIRSDLEMQLVDMQGQLSSMVEIREELVRRKQLQDEQNDSVITKAKVIEGTLTELTSLPSDSELAPHSLESERINLLEGRKRKLKKEKSKFQNELKNADAQIKSVIPASDTMKFGRKEQKLECKNQPTATRFLTRNVKMLSGVRDFHSVPYEALQKELADALMNESKMKRKLDSQSDQITHLKNELNGVKHESAKLQLANSVLEKTIEQMEQEKGLEARVESSSSENEEETCHSTEKQKRKKKKKHCRGQKRIPSLNTLDDSRVKTLEEMIRKRDEEIEKLQSEMQDKRKESDDEDVENDEDVQIGETKRRKKKKRSRGAKVSVTELQNLLHSAKDQEKQLKHRIEDQSHEIHKMKLKLVQNQDQAIARESLEQKLMTSEIMTRELTEKVARLYKEREQLQNQLLLEQSRGRESQSEMDSLRLRIKQGEVVEAMPGSDESLEECFENSEEKKKMRRKKKRRVVTTESMHAEEVQIGCPDHEISSQQVESELDSDQLERLKKTNNDLQNMLKNMSAEKESLKMPLEELCLEEKLLESSGNSVKKSTKISESQKMLQKTQLENTQLLETVSQLRSTKTKVNDQSSYPVLQIQALDESEAQFVAVTQEEAMFDGHFRHGNAPRKSAKIKRQARETLSNSASIDFDAQIAQLEKEKNELENQLMLQIMALKEEKQLMIAEIESKDTLWRKQKEELIEVEEESRKFISM</sequence>
<feature type="compositionally biased region" description="Polar residues" evidence="2">
    <location>
        <begin position="948"/>
        <end position="965"/>
    </location>
</feature>
<reference evidence="3 4" key="1">
    <citation type="submission" date="2024-11" db="EMBL/GenBank/DDBJ databases">
        <title>Adaptive evolution of stress response genes in parasites aligns with host niche diversity.</title>
        <authorList>
            <person name="Hahn C."/>
            <person name="Resl P."/>
        </authorList>
    </citation>
    <scope>NUCLEOTIDE SEQUENCE [LARGE SCALE GENOMIC DNA]</scope>
    <source>
        <strain evidence="3">EGGRZ-B1_66</strain>
        <tissue evidence="3">Body</tissue>
    </source>
</reference>
<feature type="coiled-coil region" evidence="1">
    <location>
        <begin position="676"/>
        <end position="703"/>
    </location>
</feature>
<feature type="compositionally biased region" description="Basic and acidic residues" evidence="2">
    <location>
        <begin position="921"/>
        <end position="944"/>
    </location>
</feature>
<feature type="region of interest" description="Disordered" evidence="2">
    <location>
        <begin position="914"/>
        <end position="965"/>
    </location>
</feature>
<feature type="coiled-coil region" evidence="1">
    <location>
        <begin position="1202"/>
        <end position="1240"/>
    </location>
</feature>
<dbReference type="Proteomes" id="UP001626550">
    <property type="component" value="Unassembled WGS sequence"/>
</dbReference>
<feature type="coiled-coil region" evidence="1">
    <location>
        <begin position="969"/>
        <end position="1038"/>
    </location>
</feature>
<comment type="caution">
    <text evidence="3">The sequence shown here is derived from an EMBL/GenBank/DDBJ whole genome shotgun (WGS) entry which is preliminary data.</text>
</comment>
<evidence type="ECO:0000313" key="3">
    <source>
        <dbReference type="EMBL" id="KAL3314672.1"/>
    </source>
</evidence>
<evidence type="ECO:0000256" key="2">
    <source>
        <dbReference type="SAM" id="MobiDB-lite"/>
    </source>
</evidence>